<dbReference type="InterPro" id="IPR048567">
    <property type="entry name" value="CyanoTRADDas_TM"/>
</dbReference>
<sequence>MSHPNKESDPETRFLNERIRQAKLSFNLLLGATIISGIVGLAGAGLLMSKKLPDGIVTTSVGLASNVAFVKLAKDANDRLDEAIREAEEEDEDT</sequence>
<feature type="domain" description="Cyanobacterial TRADD-N associated 2 transmembrane" evidence="2">
    <location>
        <begin position="17"/>
        <end position="80"/>
    </location>
</feature>
<protein>
    <recommendedName>
        <fullName evidence="2">Cyanobacterial TRADD-N associated 2 transmembrane domain-containing protein</fullName>
    </recommendedName>
</protein>
<name>A0A1D9FVV2_MOOP1</name>
<evidence type="ECO:0000259" key="2">
    <source>
        <dbReference type="Pfam" id="PF20712"/>
    </source>
</evidence>
<evidence type="ECO:0000313" key="3">
    <source>
        <dbReference type="EMBL" id="AOY79502.1"/>
    </source>
</evidence>
<keyword evidence="1" id="KW-1133">Transmembrane helix</keyword>
<keyword evidence="1" id="KW-0472">Membrane</keyword>
<evidence type="ECO:0000313" key="4">
    <source>
        <dbReference type="Proteomes" id="UP000176944"/>
    </source>
</evidence>
<reference evidence="4" key="1">
    <citation type="submission" date="2016-10" db="EMBL/GenBank/DDBJ databases">
        <title>Comparative genomics uncovers the prolific and rare metabolic potential of the cyanobacterial genus Moorea.</title>
        <authorList>
            <person name="Leao T."/>
            <person name="Castelao G."/>
            <person name="Korobeynikov A."/>
            <person name="Monroe E.A."/>
            <person name="Podell S."/>
            <person name="Glukhov E."/>
            <person name="Allen E."/>
            <person name="Gerwick W.H."/>
            <person name="Gerwick L."/>
        </authorList>
    </citation>
    <scope>NUCLEOTIDE SEQUENCE [LARGE SCALE GENOMIC DNA]</scope>
    <source>
        <strain evidence="4">JHB</strain>
    </source>
</reference>
<organism evidence="3 4">
    <name type="scientific">Moorena producens (strain JHB)</name>
    <dbReference type="NCBI Taxonomy" id="1454205"/>
    <lineage>
        <taxon>Bacteria</taxon>
        <taxon>Bacillati</taxon>
        <taxon>Cyanobacteriota</taxon>
        <taxon>Cyanophyceae</taxon>
        <taxon>Coleofasciculales</taxon>
        <taxon>Coleofasciculaceae</taxon>
        <taxon>Moorena</taxon>
    </lineage>
</organism>
<keyword evidence="1" id="KW-0812">Transmembrane</keyword>
<evidence type="ECO:0000256" key="1">
    <source>
        <dbReference type="SAM" id="Phobius"/>
    </source>
</evidence>
<dbReference type="Proteomes" id="UP000176944">
    <property type="component" value="Chromosome"/>
</dbReference>
<accession>A0A1D9FVV2</accession>
<dbReference type="AlphaFoldDB" id="A0A1D9FVV2"/>
<dbReference type="EMBL" id="CP017708">
    <property type="protein sequence ID" value="AOY79502.1"/>
    <property type="molecule type" value="Genomic_DNA"/>
</dbReference>
<proteinExistence type="predicted"/>
<feature type="transmembrane region" description="Helical" evidence="1">
    <location>
        <begin position="24"/>
        <end position="47"/>
    </location>
</feature>
<gene>
    <name evidence="3" type="ORF">BJP36_05790</name>
</gene>
<dbReference type="Pfam" id="PF20712">
    <property type="entry name" value="CyanoTRADDas_TM"/>
    <property type="match status" value="1"/>
</dbReference>